<dbReference type="PROSITE" id="PS51077">
    <property type="entry name" value="HTH_ICLR"/>
    <property type="match status" value="1"/>
</dbReference>
<dbReference type="EMBL" id="AZAC01000019">
    <property type="protein sequence ID" value="KIX13016.1"/>
    <property type="molecule type" value="Genomic_DNA"/>
</dbReference>
<dbReference type="InterPro" id="IPR014757">
    <property type="entry name" value="Tscrpt_reg_IclR_C"/>
</dbReference>
<evidence type="ECO:0000259" key="5">
    <source>
        <dbReference type="PROSITE" id="PS51078"/>
    </source>
</evidence>
<dbReference type="Pfam" id="PF01614">
    <property type="entry name" value="IclR_C"/>
    <property type="match status" value="1"/>
</dbReference>
<dbReference type="PANTHER" id="PTHR30136">
    <property type="entry name" value="HELIX-TURN-HELIX TRANSCRIPTIONAL REGULATOR, ICLR FAMILY"/>
    <property type="match status" value="1"/>
</dbReference>
<dbReference type="PROSITE" id="PS51078">
    <property type="entry name" value="ICLR_ED"/>
    <property type="match status" value="1"/>
</dbReference>
<evidence type="ECO:0000313" key="6">
    <source>
        <dbReference type="EMBL" id="KIX13016.1"/>
    </source>
</evidence>
<dbReference type="Pfam" id="PF09339">
    <property type="entry name" value="HTH_IclR"/>
    <property type="match status" value="1"/>
</dbReference>
<dbReference type="STRING" id="1429043.X474_15745"/>
<dbReference type="InterPro" id="IPR036390">
    <property type="entry name" value="WH_DNA-bd_sf"/>
</dbReference>
<dbReference type="InterPro" id="IPR036388">
    <property type="entry name" value="WH-like_DNA-bd_sf"/>
</dbReference>
<keyword evidence="3" id="KW-0804">Transcription</keyword>
<protein>
    <recommendedName>
        <fullName evidence="8">IclR family transcriptional regulator</fullName>
    </recommendedName>
</protein>
<feature type="domain" description="HTH iclR-type" evidence="4">
    <location>
        <begin position="11"/>
        <end position="73"/>
    </location>
</feature>
<feature type="domain" description="IclR-ED" evidence="5">
    <location>
        <begin position="74"/>
        <end position="258"/>
    </location>
</feature>
<dbReference type="OrthoDB" id="5401369at2"/>
<evidence type="ECO:0000256" key="1">
    <source>
        <dbReference type="ARBA" id="ARBA00023015"/>
    </source>
</evidence>
<dbReference type="InterPro" id="IPR029016">
    <property type="entry name" value="GAF-like_dom_sf"/>
</dbReference>
<dbReference type="InterPro" id="IPR005471">
    <property type="entry name" value="Tscrpt_reg_IclR_N"/>
</dbReference>
<comment type="caution">
    <text evidence="6">The sequence shown here is derived from an EMBL/GenBank/DDBJ whole genome shotgun (WGS) entry which is preliminary data.</text>
</comment>
<dbReference type="Gene3D" id="1.10.10.10">
    <property type="entry name" value="Winged helix-like DNA-binding domain superfamily/Winged helix DNA-binding domain"/>
    <property type="match status" value="1"/>
</dbReference>
<dbReference type="Gene3D" id="3.30.450.40">
    <property type="match status" value="1"/>
</dbReference>
<organism evidence="6 7">
    <name type="scientific">Dethiosulfatarculus sandiegensis</name>
    <dbReference type="NCBI Taxonomy" id="1429043"/>
    <lineage>
        <taxon>Bacteria</taxon>
        <taxon>Pseudomonadati</taxon>
        <taxon>Thermodesulfobacteriota</taxon>
        <taxon>Desulfarculia</taxon>
        <taxon>Desulfarculales</taxon>
        <taxon>Desulfarculaceae</taxon>
        <taxon>Dethiosulfatarculus</taxon>
    </lineage>
</organism>
<dbReference type="GO" id="GO:0003677">
    <property type="term" value="F:DNA binding"/>
    <property type="evidence" value="ECO:0007669"/>
    <property type="project" value="UniProtKB-KW"/>
</dbReference>
<reference evidence="6 7" key="1">
    <citation type="submission" date="2013-11" db="EMBL/GenBank/DDBJ databases">
        <title>Metagenomic analysis of a methanogenic consortium involved in long chain n-alkane degradation.</title>
        <authorList>
            <person name="Davidova I.A."/>
            <person name="Callaghan A.V."/>
            <person name="Wawrik B."/>
            <person name="Pruitt S."/>
            <person name="Marks C."/>
            <person name="Duncan K.E."/>
            <person name="Suflita J.M."/>
        </authorList>
    </citation>
    <scope>NUCLEOTIDE SEQUENCE [LARGE SCALE GENOMIC DNA]</scope>
    <source>
        <strain evidence="6 7">SPR</strain>
    </source>
</reference>
<evidence type="ECO:0008006" key="8">
    <source>
        <dbReference type="Google" id="ProtNLM"/>
    </source>
</evidence>
<sequence>MQERQPDRDFINALAKGLDLIMTFSKAKPLLSLSEVAKANQMSLPTARRYLHTLSKLGFIVRDHETLLFQLTPKVLRLGAWVLDSMGLRQRLLPFMNAITKQLDITTHCAILEGLDVVTLERLRSQDVVNLDLTAGSRLPLHATSLGKAILAFAPLENRRGILEEMEFVPLTEQTITDRDTFESDLKAAREKGYAVADQELTLGLKTLASPVFDGSGQVEASVGVSYPIIRSAEPGLENLLIKKLLAITEQASGKLPNDWKIKTK</sequence>
<dbReference type="SUPFAM" id="SSF55781">
    <property type="entry name" value="GAF domain-like"/>
    <property type="match status" value="1"/>
</dbReference>
<dbReference type="RefSeq" id="WP_044349823.1">
    <property type="nucleotide sequence ID" value="NZ_AZAC01000019.1"/>
</dbReference>
<keyword evidence="7" id="KW-1185">Reference proteome</keyword>
<accession>A0A0D2JBD3</accession>
<dbReference type="PANTHER" id="PTHR30136:SF34">
    <property type="entry name" value="TRANSCRIPTIONAL REGULATOR"/>
    <property type="match status" value="1"/>
</dbReference>
<evidence type="ECO:0000256" key="3">
    <source>
        <dbReference type="ARBA" id="ARBA00023163"/>
    </source>
</evidence>
<evidence type="ECO:0000259" key="4">
    <source>
        <dbReference type="PROSITE" id="PS51077"/>
    </source>
</evidence>
<dbReference type="InterPro" id="IPR050707">
    <property type="entry name" value="HTH_MetabolicPath_Reg"/>
</dbReference>
<dbReference type="AlphaFoldDB" id="A0A0D2JBD3"/>
<dbReference type="SMART" id="SM00346">
    <property type="entry name" value="HTH_ICLR"/>
    <property type="match status" value="1"/>
</dbReference>
<evidence type="ECO:0000256" key="2">
    <source>
        <dbReference type="ARBA" id="ARBA00023125"/>
    </source>
</evidence>
<evidence type="ECO:0000313" key="7">
    <source>
        <dbReference type="Proteomes" id="UP000032233"/>
    </source>
</evidence>
<dbReference type="Proteomes" id="UP000032233">
    <property type="component" value="Unassembled WGS sequence"/>
</dbReference>
<keyword evidence="1" id="KW-0805">Transcription regulation</keyword>
<dbReference type="InParanoid" id="A0A0D2JBD3"/>
<dbReference type="SUPFAM" id="SSF46785">
    <property type="entry name" value="Winged helix' DNA-binding domain"/>
    <property type="match status" value="1"/>
</dbReference>
<name>A0A0D2JBD3_9BACT</name>
<proteinExistence type="predicted"/>
<dbReference type="GO" id="GO:0045892">
    <property type="term" value="P:negative regulation of DNA-templated transcription"/>
    <property type="evidence" value="ECO:0007669"/>
    <property type="project" value="TreeGrafter"/>
</dbReference>
<gene>
    <name evidence="6" type="ORF">X474_15745</name>
</gene>
<keyword evidence="2" id="KW-0238">DNA-binding</keyword>
<dbReference type="GO" id="GO:0003700">
    <property type="term" value="F:DNA-binding transcription factor activity"/>
    <property type="evidence" value="ECO:0007669"/>
    <property type="project" value="TreeGrafter"/>
</dbReference>